<accession>A0A8S5PW37</accession>
<proteinExistence type="predicted"/>
<reference evidence="1" key="1">
    <citation type="journal article" date="2021" name="Proc. Natl. Acad. Sci. U.S.A.">
        <title>A Catalog of Tens of Thousands of Viruses from Human Metagenomes Reveals Hidden Associations with Chronic Diseases.</title>
        <authorList>
            <person name="Tisza M.J."/>
            <person name="Buck C.B."/>
        </authorList>
    </citation>
    <scope>NUCLEOTIDE SEQUENCE</scope>
    <source>
        <strain evidence="1">CtRNB7</strain>
    </source>
</reference>
<evidence type="ECO:0000313" key="1">
    <source>
        <dbReference type="EMBL" id="DAE10793.1"/>
    </source>
</evidence>
<organism evidence="1">
    <name type="scientific">Siphoviridae sp. ctRNB7</name>
    <dbReference type="NCBI Taxonomy" id="2825502"/>
    <lineage>
        <taxon>Viruses</taxon>
        <taxon>Duplodnaviria</taxon>
        <taxon>Heunggongvirae</taxon>
        <taxon>Uroviricota</taxon>
        <taxon>Caudoviricetes</taxon>
    </lineage>
</organism>
<name>A0A8S5PW37_9CAUD</name>
<sequence>MEISSHPQTITHHQAENLPTLQDDKQQRILETICKAGELTPLAIAKTGHQYPLLKNLDREAIAPIFGLLFTRIATLVGLKGEIDPLQKQAIWTAVFERFSGLSFQEIYKAFQMDRSKEFGEITKLFDFFDVSYVSTVLEKYTEWKRETQTNHHISISNEPKTAIPMITEEEKEKNVLRWLNEHFEEYKTTKAMPPLPVPIYEALQRRGALKPYFATLTERDRQLMRSETDKQLRHQQAIAKDNKEFATAKNLISLFQQGKTDKEGKILRIKQEVTLQFYYNWLITEGKELSEMLSLQ</sequence>
<dbReference type="EMBL" id="BK015520">
    <property type="protein sequence ID" value="DAE10793.1"/>
    <property type="molecule type" value="Genomic_DNA"/>
</dbReference>
<protein>
    <submittedName>
        <fullName evidence="1">Uncharacterized protein</fullName>
    </submittedName>
</protein>